<dbReference type="AlphaFoldDB" id="A0A1I8BSH3"/>
<dbReference type="GO" id="GO:0006096">
    <property type="term" value="P:glycolytic process"/>
    <property type="evidence" value="ECO:0007669"/>
    <property type="project" value="UniProtKB-KW"/>
</dbReference>
<dbReference type="GO" id="GO:0005524">
    <property type="term" value="F:ATP binding"/>
    <property type="evidence" value="ECO:0007669"/>
    <property type="project" value="UniProtKB-UniRule"/>
</dbReference>
<reference evidence="9" key="1">
    <citation type="submission" date="2016-11" db="UniProtKB">
        <authorList>
            <consortium name="WormBaseParasite"/>
        </authorList>
    </citation>
    <scope>IDENTIFICATION</scope>
</reference>
<feature type="region of interest" description="Disordered" evidence="6">
    <location>
        <begin position="108"/>
        <end position="131"/>
    </location>
</feature>
<comment type="pathway">
    <text evidence="1">Carbohydrate degradation; glycolysis; D-glyceraldehyde 3-phosphate and glycerone phosphate from D-glucose: step 1/4.</text>
</comment>
<evidence type="ECO:0000313" key="8">
    <source>
        <dbReference type="Proteomes" id="UP000095281"/>
    </source>
</evidence>
<keyword evidence="5" id="KW-0418">Kinase</keyword>
<organism evidence="8 9">
    <name type="scientific">Meloidogyne hapla</name>
    <name type="common">Root-knot nematode worm</name>
    <dbReference type="NCBI Taxonomy" id="6305"/>
    <lineage>
        <taxon>Eukaryota</taxon>
        <taxon>Metazoa</taxon>
        <taxon>Ecdysozoa</taxon>
        <taxon>Nematoda</taxon>
        <taxon>Chromadorea</taxon>
        <taxon>Rhabditida</taxon>
        <taxon>Tylenchina</taxon>
        <taxon>Tylenchomorpha</taxon>
        <taxon>Tylenchoidea</taxon>
        <taxon>Meloidogynidae</taxon>
        <taxon>Meloidogyninae</taxon>
        <taxon>Meloidogyne</taxon>
    </lineage>
</organism>
<comment type="pathway">
    <text evidence="2">Carbohydrate metabolism; hexose metabolism.</text>
</comment>
<dbReference type="GO" id="GO:0005536">
    <property type="term" value="F:D-glucose binding"/>
    <property type="evidence" value="ECO:0007669"/>
    <property type="project" value="InterPro"/>
</dbReference>
<proteinExistence type="inferred from homology"/>
<dbReference type="GO" id="GO:0005739">
    <property type="term" value="C:mitochondrion"/>
    <property type="evidence" value="ECO:0007669"/>
    <property type="project" value="TreeGrafter"/>
</dbReference>
<dbReference type="InterPro" id="IPR022673">
    <property type="entry name" value="Hexokinase_C"/>
</dbReference>
<evidence type="ECO:0000313" key="9">
    <source>
        <dbReference type="WBParaSite" id="MhA1_Contig462.frz3.gene1"/>
    </source>
</evidence>
<evidence type="ECO:0000259" key="7">
    <source>
        <dbReference type="Pfam" id="PF03727"/>
    </source>
</evidence>
<evidence type="ECO:0000256" key="6">
    <source>
        <dbReference type="SAM" id="MobiDB-lite"/>
    </source>
</evidence>
<dbReference type="GO" id="GO:0008865">
    <property type="term" value="F:fructokinase activity"/>
    <property type="evidence" value="ECO:0007669"/>
    <property type="project" value="TreeGrafter"/>
</dbReference>
<dbReference type="PANTHER" id="PTHR19443:SF16">
    <property type="entry name" value="HEXOKINASE TYPE 1-RELATED"/>
    <property type="match status" value="1"/>
</dbReference>
<keyword evidence="5" id="KW-0067">ATP-binding</keyword>
<evidence type="ECO:0000256" key="4">
    <source>
        <dbReference type="ARBA" id="ARBA00044613"/>
    </source>
</evidence>
<dbReference type="InterPro" id="IPR001312">
    <property type="entry name" value="Hexokinase"/>
</dbReference>
<accession>A0A1I8BSH3</accession>
<dbReference type="WBParaSite" id="MhA1_Contig462.frz3.gene1">
    <property type="protein sequence ID" value="MhA1_Contig462.frz3.gene1"/>
    <property type="gene ID" value="MhA1_Contig462.frz3.gene1"/>
</dbReference>
<dbReference type="InterPro" id="IPR043129">
    <property type="entry name" value="ATPase_NBD"/>
</dbReference>
<keyword evidence="5" id="KW-0547">Nucleotide-binding</keyword>
<comment type="similarity">
    <text evidence="5">Belongs to the hexokinase family.</text>
</comment>
<dbReference type="GO" id="GO:0005829">
    <property type="term" value="C:cytosol"/>
    <property type="evidence" value="ECO:0007669"/>
    <property type="project" value="TreeGrafter"/>
</dbReference>
<keyword evidence="3 5" id="KW-0324">Glycolysis</keyword>
<name>A0A1I8BSH3_MELHA</name>
<dbReference type="Proteomes" id="UP000095281">
    <property type="component" value="Unplaced"/>
</dbReference>
<dbReference type="GO" id="GO:0004340">
    <property type="term" value="F:glucokinase activity"/>
    <property type="evidence" value="ECO:0007669"/>
    <property type="project" value="TreeGrafter"/>
</dbReference>
<feature type="compositionally biased region" description="Polar residues" evidence="6">
    <location>
        <begin position="109"/>
        <end position="131"/>
    </location>
</feature>
<sequence length="131" mass="14135">MVSTRAAHLCACGIASLLKRVVSLKVAIKNERDESPEMTVGVDGSVFRFHPNFEDLLNTKIHELLDGQLNDWKIVLALSEDGSGTAAAIATRMSRIVKEKQELEAVVQTGASTSNVETSQKATTTTARNGH</sequence>
<dbReference type="PANTHER" id="PTHR19443">
    <property type="entry name" value="HEXOKINASE"/>
    <property type="match status" value="1"/>
</dbReference>
<dbReference type="Pfam" id="PF03727">
    <property type="entry name" value="Hexokinase_2"/>
    <property type="match status" value="1"/>
</dbReference>
<dbReference type="EC" id="2.7.1.-" evidence="5"/>
<comment type="catalytic activity">
    <reaction evidence="4">
        <text>a D-hexose + ATP = a D-hexose 6-phosphate + ADP + H(+)</text>
        <dbReference type="Rhea" id="RHEA:22740"/>
        <dbReference type="ChEBI" id="CHEBI:4194"/>
        <dbReference type="ChEBI" id="CHEBI:15378"/>
        <dbReference type="ChEBI" id="CHEBI:30616"/>
        <dbReference type="ChEBI" id="CHEBI:229467"/>
        <dbReference type="ChEBI" id="CHEBI:456216"/>
        <dbReference type="EC" id="2.7.1.1"/>
    </reaction>
    <physiologicalReaction direction="left-to-right" evidence="4">
        <dbReference type="Rhea" id="RHEA:22741"/>
    </physiologicalReaction>
</comment>
<evidence type="ECO:0000256" key="3">
    <source>
        <dbReference type="ARBA" id="ARBA00023152"/>
    </source>
</evidence>
<evidence type="ECO:0000256" key="2">
    <source>
        <dbReference type="ARBA" id="ARBA00005028"/>
    </source>
</evidence>
<protein>
    <recommendedName>
        <fullName evidence="5">Phosphotransferase</fullName>
        <ecNumber evidence="5">2.7.1.-</ecNumber>
    </recommendedName>
</protein>
<evidence type="ECO:0000256" key="1">
    <source>
        <dbReference type="ARBA" id="ARBA00004888"/>
    </source>
</evidence>
<evidence type="ECO:0000256" key="5">
    <source>
        <dbReference type="RuleBase" id="RU362007"/>
    </source>
</evidence>
<dbReference type="Gene3D" id="3.40.367.20">
    <property type="match status" value="1"/>
</dbReference>
<keyword evidence="5" id="KW-0808">Transferase</keyword>
<dbReference type="GO" id="GO:0006006">
    <property type="term" value="P:glucose metabolic process"/>
    <property type="evidence" value="ECO:0007669"/>
    <property type="project" value="TreeGrafter"/>
</dbReference>
<feature type="domain" description="Hexokinase C-terminal" evidence="7">
    <location>
        <begin position="1"/>
        <end position="91"/>
    </location>
</feature>
<keyword evidence="8" id="KW-1185">Reference proteome</keyword>
<dbReference type="SUPFAM" id="SSF53067">
    <property type="entry name" value="Actin-like ATPase domain"/>
    <property type="match status" value="1"/>
</dbReference>
<dbReference type="GO" id="GO:0001678">
    <property type="term" value="P:intracellular glucose homeostasis"/>
    <property type="evidence" value="ECO:0007669"/>
    <property type="project" value="InterPro"/>
</dbReference>